<keyword evidence="3" id="KW-1003">Cell membrane</keyword>
<dbReference type="EMBL" id="LT594598">
    <property type="protein sequence ID" value="SBT85365.1"/>
    <property type="molecule type" value="Genomic_DNA"/>
</dbReference>
<evidence type="ECO:0000256" key="3">
    <source>
        <dbReference type="ARBA" id="ARBA00022475"/>
    </source>
</evidence>
<dbReference type="InterPro" id="IPR043148">
    <property type="entry name" value="TagF_C"/>
</dbReference>
<dbReference type="PANTHER" id="PTHR37316:SF3">
    <property type="entry name" value="TEICHOIC ACID GLYCEROL-PHOSPHATE TRANSFERASE"/>
    <property type="match status" value="1"/>
</dbReference>
<dbReference type="GO" id="GO:0019350">
    <property type="term" value="P:teichoic acid biosynthetic process"/>
    <property type="evidence" value="ECO:0007669"/>
    <property type="project" value="UniProtKB-KW"/>
</dbReference>
<evidence type="ECO:0000256" key="5">
    <source>
        <dbReference type="ARBA" id="ARBA00022944"/>
    </source>
</evidence>
<dbReference type="InterPro" id="IPR043149">
    <property type="entry name" value="TagF_N"/>
</dbReference>
<dbReference type="RefSeq" id="WP_225346656.1">
    <property type="nucleotide sequence ID" value="NZ_CAXKUL010000002.1"/>
</dbReference>
<evidence type="ECO:0000256" key="1">
    <source>
        <dbReference type="ARBA" id="ARBA00004202"/>
    </source>
</evidence>
<evidence type="ECO:0000313" key="7">
    <source>
        <dbReference type="EMBL" id="SBT85365.1"/>
    </source>
</evidence>
<sequence>MKMNILQYIKILARTIFMLLISTVLLPVRLKNNKILFINFNGKGYGDNPKSICEYLRTTYPELDLVWLTKETKGFPDGVRLVKYGSIRAFYEQASSKVWVYNVRAFARILKRKEQFYIQTWHGASSFKLIEKQAELPLNYVLEAKYDARVTDLMISDSKKQTEEYRKYFWYTGEILEVGMPRNDSLFHCKDDYNKLENVRKELNISCDDFVILYAPTFRDNGDISYLNLDFLRLLQSVEKGIRKNCKLLIRLHPNHSQFCRNILFNQDIINVTFFSDMQELILLADVLLTDYSSSIFDFILLNKPYVRYVNDLEEYSKLRGLSDTYYELPDTIISTSEELYTLLPEKINDFDYAAINQYRNGTLSPMFNGRASENIGRRIIQEL</sequence>
<dbReference type="SUPFAM" id="SSF53756">
    <property type="entry name" value="UDP-Glycosyltransferase/glycogen phosphorylase"/>
    <property type="match status" value="1"/>
</dbReference>
<evidence type="ECO:0000256" key="6">
    <source>
        <dbReference type="ARBA" id="ARBA00023136"/>
    </source>
</evidence>
<reference evidence="7" key="1">
    <citation type="submission" date="2016-06" db="EMBL/GenBank/DDBJ databases">
        <title>Whole Genome Sequencing of Streptococcus pneumoniae: Development, Evaluation and Verification of Targets for Serogroup and Serotype Prediction using an Automated Pipeline.</title>
        <authorList>
            <person name="Kapatai G."/>
            <person name="Sheppard C.L."/>
            <person name="Al-Shahib A."/>
            <person name="Litt D.J."/>
            <person name="Underwood A.P."/>
            <person name="Harrison T.G."/>
            <person name="Fry N.K."/>
        </authorList>
    </citation>
    <scope>NUCLEOTIDE SEQUENCE</scope>
    <source>
        <strain evidence="7">23B1</strain>
    </source>
</reference>
<comment type="similarity">
    <text evidence="2">Belongs to the CDP-glycerol glycerophosphotransferase family.</text>
</comment>
<organism evidence="7">
    <name type="scientific">Streptococcus pneumoniae</name>
    <dbReference type="NCBI Taxonomy" id="1313"/>
    <lineage>
        <taxon>Bacteria</taxon>
        <taxon>Bacillati</taxon>
        <taxon>Bacillota</taxon>
        <taxon>Bacilli</taxon>
        <taxon>Lactobacillales</taxon>
        <taxon>Streptococcaceae</taxon>
        <taxon>Streptococcus</taxon>
    </lineage>
</organism>
<keyword evidence="4 7" id="KW-0808">Transferase</keyword>
<comment type="subcellular location">
    <subcellularLocation>
        <location evidence="1">Cell membrane</location>
        <topology evidence="1">Peripheral membrane protein</topology>
    </subcellularLocation>
</comment>
<dbReference type="GO" id="GO:0047355">
    <property type="term" value="F:CDP-glycerol glycerophosphotransferase activity"/>
    <property type="evidence" value="ECO:0007669"/>
    <property type="project" value="InterPro"/>
</dbReference>
<reference evidence="7" key="2">
    <citation type="submission" date="2016-06" db="EMBL/GenBank/DDBJ databases">
        <authorList>
            <person name="Kjaerup R.B."/>
            <person name="Dalgaard T.S."/>
            <person name="Juul-Madsen H.R."/>
        </authorList>
    </citation>
    <scope>NUCLEOTIDE SEQUENCE</scope>
    <source>
        <strain evidence="7">23B1</strain>
    </source>
</reference>
<dbReference type="InterPro" id="IPR007554">
    <property type="entry name" value="Glycerophosphate_synth"/>
</dbReference>
<dbReference type="Gene3D" id="3.40.50.12580">
    <property type="match status" value="1"/>
</dbReference>
<dbReference type="GO" id="GO:0005886">
    <property type="term" value="C:plasma membrane"/>
    <property type="evidence" value="ECO:0007669"/>
    <property type="project" value="UniProtKB-SubCell"/>
</dbReference>
<gene>
    <name evidence="7" type="primary">wchX</name>
</gene>
<evidence type="ECO:0000256" key="4">
    <source>
        <dbReference type="ARBA" id="ARBA00022679"/>
    </source>
</evidence>
<evidence type="ECO:0000256" key="2">
    <source>
        <dbReference type="ARBA" id="ARBA00010488"/>
    </source>
</evidence>
<dbReference type="AlphaFoldDB" id="A0A1A9BJT9"/>
<dbReference type="Pfam" id="PF04464">
    <property type="entry name" value="Glyphos_transf"/>
    <property type="match status" value="1"/>
</dbReference>
<proteinExistence type="inferred from homology"/>
<dbReference type="PANTHER" id="PTHR37316">
    <property type="entry name" value="TEICHOIC ACID GLYCEROL-PHOSPHATE PRIMASE"/>
    <property type="match status" value="1"/>
</dbReference>
<keyword evidence="5" id="KW-0777">Teichoic acid biosynthesis</keyword>
<keyword evidence="6" id="KW-0472">Membrane</keyword>
<dbReference type="Gene3D" id="3.40.50.11820">
    <property type="match status" value="1"/>
</dbReference>
<dbReference type="InterPro" id="IPR051612">
    <property type="entry name" value="Teichoic_Acid_Biosynth"/>
</dbReference>
<protein>
    <submittedName>
        <fullName evidence="7">Glycerol phosphotransferase WchX</fullName>
    </submittedName>
</protein>
<name>A0A1A9BJT9_STREE</name>
<accession>A0A1A9BJT9</accession>